<evidence type="ECO:0000313" key="3">
    <source>
        <dbReference type="EMBL" id="KAK9862940.1"/>
    </source>
</evidence>
<protein>
    <recommendedName>
        <fullName evidence="2">CH-like domain-containing protein</fullName>
    </recommendedName>
</protein>
<evidence type="ECO:0000256" key="1">
    <source>
        <dbReference type="SAM" id="MobiDB-lite"/>
    </source>
</evidence>
<dbReference type="Gene3D" id="1.10.418.10">
    <property type="entry name" value="Calponin-like domain"/>
    <property type="match status" value="1"/>
</dbReference>
<dbReference type="Proteomes" id="UP001485043">
    <property type="component" value="Unassembled WGS sequence"/>
</dbReference>
<organism evidence="3 4">
    <name type="scientific">Apatococcus fuscideae</name>
    <dbReference type="NCBI Taxonomy" id="2026836"/>
    <lineage>
        <taxon>Eukaryota</taxon>
        <taxon>Viridiplantae</taxon>
        <taxon>Chlorophyta</taxon>
        <taxon>core chlorophytes</taxon>
        <taxon>Trebouxiophyceae</taxon>
        <taxon>Chlorellales</taxon>
        <taxon>Chlorellaceae</taxon>
        <taxon>Apatococcus</taxon>
    </lineage>
</organism>
<feature type="region of interest" description="Disordered" evidence="1">
    <location>
        <begin position="126"/>
        <end position="155"/>
    </location>
</feature>
<evidence type="ECO:0000313" key="4">
    <source>
        <dbReference type="Proteomes" id="UP001485043"/>
    </source>
</evidence>
<dbReference type="PANTHER" id="PTHR12509:SF8">
    <property type="entry name" value="SPERMATOGENESIS-ASSOCIATED PROTEIN 4"/>
    <property type="match status" value="1"/>
</dbReference>
<evidence type="ECO:0000259" key="2">
    <source>
        <dbReference type="Pfam" id="PF06294"/>
    </source>
</evidence>
<dbReference type="GO" id="GO:0051493">
    <property type="term" value="P:regulation of cytoskeleton organization"/>
    <property type="evidence" value="ECO:0007669"/>
    <property type="project" value="TreeGrafter"/>
</dbReference>
<keyword evidence="4" id="KW-1185">Reference proteome</keyword>
<dbReference type="GO" id="GO:0008017">
    <property type="term" value="F:microtubule binding"/>
    <property type="evidence" value="ECO:0007669"/>
    <property type="project" value="TreeGrafter"/>
</dbReference>
<accession>A0AAW1T2T7</accession>
<gene>
    <name evidence="3" type="ORF">WJX84_010839</name>
</gene>
<feature type="region of interest" description="Disordered" evidence="1">
    <location>
        <begin position="186"/>
        <end position="214"/>
    </location>
</feature>
<reference evidence="3 4" key="1">
    <citation type="journal article" date="2024" name="Nat. Commun.">
        <title>Phylogenomics reveals the evolutionary origins of lichenization in chlorophyte algae.</title>
        <authorList>
            <person name="Puginier C."/>
            <person name="Libourel C."/>
            <person name="Otte J."/>
            <person name="Skaloud P."/>
            <person name="Haon M."/>
            <person name="Grisel S."/>
            <person name="Petersen M."/>
            <person name="Berrin J.G."/>
            <person name="Delaux P.M."/>
            <person name="Dal Grande F."/>
            <person name="Keller J."/>
        </authorList>
    </citation>
    <scope>NUCLEOTIDE SEQUENCE [LARGE SCALE GENOMIC DNA]</scope>
    <source>
        <strain evidence="3 4">SAG 2523</strain>
    </source>
</reference>
<dbReference type="Pfam" id="PF06294">
    <property type="entry name" value="CH_2"/>
    <property type="match status" value="1"/>
</dbReference>
<dbReference type="InterPro" id="IPR010441">
    <property type="entry name" value="CH_2"/>
</dbReference>
<dbReference type="GO" id="GO:0005930">
    <property type="term" value="C:axoneme"/>
    <property type="evidence" value="ECO:0007669"/>
    <property type="project" value="TreeGrafter"/>
</dbReference>
<proteinExistence type="predicted"/>
<feature type="compositionally biased region" description="Low complexity" evidence="1">
    <location>
        <begin position="186"/>
        <end position="201"/>
    </location>
</feature>
<dbReference type="AlphaFoldDB" id="A0AAW1T2T7"/>
<dbReference type="PANTHER" id="PTHR12509">
    <property type="entry name" value="SPERMATOGENESIS-ASSOCIATED 4-RELATED"/>
    <property type="match status" value="1"/>
</dbReference>
<name>A0AAW1T2T7_9CHLO</name>
<feature type="domain" description="CH-like" evidence="2">
    <location>
        <begin position="28"/>
        <end position="120"/>
    </location>
</feature>
<dbReference type="InterPro" id="IPR036872">
    <property type="entry name" value="CH_dom_sf"/>
</dbReference>
<dbReference type="EMBL" id="JALJOV010000537">
    <property type="protein sequence ID" value="KAK9862940.1"/>
    <property type="molecule type" value="Genomic_DNA"/>
</dbReference>
<comment type="caution">
    <text evidence="3">The sequence shown here is derived from an EMBL/GenBank/DDBJ whole genome shotgun (WGS) entry which is preliminary data.</text>
</comment>
<sequence length="285" mass="30197">MAAVMDSSPQCFGYSTPEVGPLPNRDTLKWLQSLDLPVALRHPRRDAANGRLVAGIFLKYFPEDVLLTAFPNGTSAKCKQENWKMLQRIAAKRDIFFEDDIVRKITQGEPGAATALLEGLHQQLGSRSVVHEGEAGPGHAGGADPSKPLAHASTLTRRSSVSIGLTGLKEISKAAASALAKQAAGPTKPGLALDLPDDLGPSHTGLTARQTPRLGRRASLLNGRAGFGQQVAVSEEELDANPLGGLLPIPPVAGHEKGFELGPVTITHLDNLDAVIAWRQKVNAM</sequence>
<dbReference type="InterPro" id="IPR052111">
    <property type="entry name" value="Spermatogenesis_Ciliary_MAP"/>
</dbReference>